<feature type="region of interest" description="Disordered" evidence="6">
    <location>
        <begin position="628"/>
        <end position="676"/>
    </location>
</feature>
<feature type="domain" description="Bromo" evidence="7">
    <location>
        <begin position="424"/>
        <end position="496"/>
    </location>
</feature>
<gene>
    <name evidence="9" type="primary">RING3</name>
</gene>
<dbReference type="AlphaFoldDB" id="Q9GU61"/>
<dbReference type="GO" id="GO:0005634">
    <property type="term" value="C:nucleus"/>
    <property type="evidence" value="ECO:0007669"/>
    <property type="project" value="TreeGrafter"/>
</dbReference>
<dbReference type="GO" id="GO:0000785">
    <property type="term" value="C:chromatin"/>
    <property type="evidence" value="ECO:0007669"/>
    <property type="project" value="TreeGrafter"/>
</dbReference>
<feature type="region of interest" description="Disordered" evidence="6">
    <location>
        <begin position="708"/>
        <end position="732"/>
    </location>
</feature>
<dbReference type="FunFam" id="1.20.920.10:FF:000002">
    <property type="entry name" value="Bromodomain-containing protein 4"/>
    <property type="match status" value="1"/>
</dbReference>
<dbReference type="GO" id="GO:0006355">
    <property type="term" value="P:regulation of DNA-templated transcription"/>
    <property type="evidence" value="ECO:0007669"/>
    <property type="project" value="TreeGrafter"/>
</dbReference>
<protein>
    <submittedName>
        <fullName evidence="9">RING3</fullName>
    </submittedName>
</protein>
<dbReference type="FunFam" id="1.20.1270.220:FF:000001">
    <property type="entry name" value="bromodomain-containing protein 2 isoform X1"/>
    <property type="match status" value="1"/>
</dbReference>
<evidence type="ECO:0000256" key="1">
    <source>
        <dbReference type="ARBA" id="ARBA00022737"/>
    </source>
</evidence>
<feature type="region of interest" description="Disordered" evidence="6">
    <location>
        <begin position="1"/>
        <end position="29"/>
    </location>
</feature>
<organism evidence="9">
    <name type="scientific">Myxine glutinosa</name>
    <name type="common">Atlantic hagfish</name>
    <dbReference type="NCBI Taxonomy" id="7769"/>
    <lineage>
        <taxon>Eukaryota</taxon>
        <taxon>Metazoa</taxon>
        <taxon>Chordata</taxon>
        <taxon>Craniata</taxon>
        <taxon>Vertebrata</taxon>
        <taxon>Cyclostomata</taxon>
        <taxon>Myxini</taxon>
        <taxon>Myxiniformes</taxon>
        <taxon>Myxinidae</taxon>
        <taxon>Myxininae</taxon>
        <taxon>Myxine</taxon>
    </lineage>
</organism>
<dbReference type="Pfam" id="PF17035">
    <property type="entry name" value="BET"/>
    <property type="match status" value="1"/>
</dbReference>
<dbReference type="CDD" id="cd05497">
    <property type="entry name" value="Bromo_Brdt_I_like"/>
    <property type="match status" value="1"/>
</dbReference>
<evidence type="ECO:0000256" key="2">
    <source>
        <dbReference type="ARBA" id="ARBA00022853"/>
    </source>
</evidence>
<accession>Q9GU61</accession>
<dbReference type="PANTHER" id="PTHR22880:SF225">
    <property type="entry name" value="BROMODOMAIN-CONTAINING PROTEIN BET-1-RELATED"/>
    <property type="match status" value="1"/>
</dbReference>
<comment type="similarity">
    <text evidence="4">Belongs to the BET family.</text>
</comment>
<feature type="region of interest" description="Disordered" evidence="6">
    <location>
        <begin position="172"/>
        <end position="197"/>
    </location>
</feature>
<reference evidence="9" key="1">
    <citation type="submission" date="1999-09" db="EMBL/GenBank/DDBJ databases">
        <title>Characterization of RING3-like protein from Atlantic hagfish (Myxine glutinosa).</title>
        <authorList>
            <person name="White G.P."/>
            <person name="Cunningham C."/>
        </authorList>
    </citation>
    <scope>NUCLEOTIDE SEQUENCE</scope>
    <source>
        <tissue evidence="9">Activated peripheral blood leukocytes</tissue>
    </source>
</reference>
<dbReference type="GO" id="GO:0006338">
    <property type="term" value="P:chromatin remodeling"/>
    <property type="evidence" value="ECO:0007669"/>
    <property type="project" value="TreeGrafter"/>
</dbReference>
<dbReference type="CDD" id="cd05498">
    <property type="entry name" value="Bromo_Brdt_II_like"/>
    <property type="match status" value="1"/>
</dbReference>
<dbReference type="PROSITE" id="PS00633">
    <property type="entry name" value="BROMODOMAIN_1"/>
    <property type="match status" value="2"/>
</dbReference>
<dbReference type="InterPro" id="IPR043508">
    <property type="entry name" value="Bromo_Brdt_I"/>
</dbReference>
<feature type="non-terminal residue" evidence="9">
    <location>
        <position position="732"/>
    </location>
</feature>
<evidence type="ECO:0000256" key="6">
    <source>
        <dbReference type="SAM" id="MobiDB-lite"/>
    </source>
</evidence>
<dbReference type="Pfam" id="PF00439">
    <property type="entry name" value="Bromodomain"/>
    <property type="match status" value="2"/>
</dbReference>
<dbReference type="InterPro" id="IPR027353">
    <property type="entry name" value="NET_dom"/>
</dbReference>
<feature type="region of interest" description="Disordered" evidence="6">
    <location>
        <begin position="513"/>
        <end position="568"/>
    </location>
</feature>
<evidence type="ECO:0000259" key="7">
    <source>
        <dbReference type="PROSITE" id="PS50014"/>
    </source>
</evidence>
<feature type="region of interest" description="Disordered" evidence="6">
    <location>
        <begin position="226"/>
        <end position="247"/>
    </location>
</feature>
<dbReference type="SUPFAM" id="SSF47370">
    <property type="entry name" value="Bromodomain"/>
    <property type="match status" value="2"/>
</dbReference>
<evidence type="ECO:0000313" key="9">
    <source>
        <dbReference type="EMBL" id="AAG17179.1"/>
    </source>
</evidence>
<keyword evidence="1" id="KW-0677">Repeat</keyword>
<feature type="region of interest" description="Disordered" evidence="6">
    <location>
        <begin position="328"/>
        <end position="405"/>
    </location>
</feature>
<feature type="domain" description="NET" evidence="8">
    <location>
        <begin position="667"/>
        <end position="732"/>
    </location>
</feature>
<dbReference type="EMBL" id="AF191032">
    <property type="protein sequence ID" value="AAG17179.1"/>
    <property type="molecule type" value="mRNA"/>
</dbReference>
<feature type="compositionally biased region" description="Low complexity" evidence="6">
    <location>
        <begin position="1"/>
        <end position="15"/>
    </location>
</feature>
<feature type="compositionally biased region" description="Basic and acidic residues" evidence="6">
    <location>
        <begin position="375"/>
        <end position="391"/>
    </location>
</feature>
<dbReference type="InterPro" id="IPR050935">
    <property type="entry name" value="Bromo_chromatin_reader"/>
</dbReference>
<dbReference type="Gene3D" id="1.20.1270.220">
    <property type="match status" value="1"/>
</dbReference>
<dbReference type="PROSITE" id="PS50014">
    <property type="entry name" value="BROMODOMAIN_2"/>
    <property type="match status" value="2"/>
</dbReference>
<dbReference type="PRINTS" id="PR00503">
    <property type="entry name" value="BROMODOMAIN"/>
</dbReference>
<dbReference type="InterPro" id="IPR001487">
    <property type="entry name" value="Bromodomain"/>
</dbReference>
<evidence type="ECO:0000259" key="8">
    <source>
        <dbReference type="PROSITE" id="PS51525"/>
    </source>
</evidence>
<feature type="region of interest" description="Disordered" evidence="6">
    <location>
        <begin position="585"/>
        <end position="613"/>
    </location>
</feature>
<name>Q9GU61_MYXGL</name>
<dbReference type="InterPro" id="IPR036427">
    <property type="entry name" value="Bromodomain-like_sf"/>
</dbReference>
<evidence type="ECO:0000256" key="5">
    <source>
        <dbReference type="PROSITE-ProRule" id="PRU00035"/>
    </source>
</evidence>
<feature type="compositionally biased region" description="Basic residues" evidence="6">
    <location>
        <begin position="594"/>
        <end position="605"/>
    </location>
</feature>
<dbReference type="Gene3D" id="1.20.920.10">
    <property type="entry name" value="Bromodomain-like"/>
    <property type="match status" value="2"/>
</dbReference>
<keyword evidence="2" id="KW-0156">Chromatin regulator</keyword>
<keyword evidence="3 5" id="KW-0103">Bromodomain</keyword>
<feature type="domain" description="Bromo" evidence="7">
    <location>
        <begin position="47"/>
        <end position="119"/>
    </location>
</feature>
<sequence>MATSPSQPQQQQPLCNPMPPETLNPNKPGRLTNQLQFLQKVVMKVLWKHQFAWPFHHPVDAAKLNLPDYYQIIKNPLDMLTIKKRLESNYYWTAVECIQDFSTMFTNCYIYNRPNDDIVLMAQTVEKAFLQKVAEMPVEEYEITSPVARVPQRRGRKPAALTAAQPVVTAGPVPLSPHIPAAPSPSQRPPRAAAAAATQQIAAAQTLPASPLRLEQQCGPVQNQMARSVSTPPAVGQPTLETPSAAPGVQSTLLSQPMVSLTPLNMQGFAATHNTPTPKIDALGRAERQRGEEDTAMEQSELAFKGGWRSGEGINPDSISMVIHTGQENQASRGVKRKADTTTPTALPQARPENEETSPGLADGPAGIVRPLVPGRRESSRPVKAPRKEVPDSPALPPVSKRVRQMSDQLRHCQTILKEIFTKKHAAYAWPFYKAVDAFALGLHDYHDIIKIPMDLTTIKEKFERREYTNLHEFADDMRLMFSNCYKYNPPDHEVVAMARKLQDVFEMRFAKVPDETPPPPVQPPVTPQLPTTPPPPPPDVHLTSSESSRESSSDTESSDDSEKERANRLAELQEQLKALHEQLASLSQAPISKPKKKKERKEKRKDKVLEKARKWEDEEKVLKNKLLQAKKMGKQNSNNRPIKKEELDSTIGASSLNAIPNVPTTLPDGTEDARPMTYDEKRQLSLDINRLPGDKLGFVVNIIQSREPSLSESNPDEIEIDFETLKPSTLR</sequence>
<proteinExistence type="evidence at transcript level"/>
<feature type="compositionally biased region" description="Pro residues" evidence="6">
    <location>
        <begin position="516"/>
        <end position="540"/>
    </location>
</feature>
<dbReference type="InterPro" id="IPR038336">
    <property type="entry name" value="NET_sf"/>
</dbReference>
<evidence type="ECO:0000256" key="4">
    <source>
        <dbReference type="ARBA" id="ARBA00044509"/>
    </source>
</evidence>
<dbReference type="PANTHER" id="PTHR22880">
    <property type="entry name" value="FALZ-RELATED BROMODOMAIN-CONTAINING PROTEINS"/>
    <property type="match status" value="1"/>
</dbReference>
<dbReference type="InterPro" id="IPR018359">
    <property type="entry name" value="Bromodomain_CS"/>
</dbReference>
<feature type="compositionally biased region" description="Polar residues" evidence="6">
    <location>
        <begin position="652"/>
        <end position="665"/>
    </location>
</feature>
<dbReference type="InterPro" id="IPR043509">
    <property type="entry name" value="Bromo_Brdt_II"/>
</dbReference>
<evidence type="ECO:0000256" key="3">
    <source>
        <dbReference type="ARBA" id="ARBA00023117"/>
    </source>
</evidence>
<feature type="compositionally biased region" description="Pro residues" evidence="6">
    <location>
        <begin position="174"/>
        <end position="188"/>
    </location>
</feature>
<dbReference type="PROSITE" id="PS51525">
    <property type="entry name" value="NET"/>
    <property type="match status" value="1"/>
</dbReference>
<dbReference type="FunFam" id="1.20.920.10:FF:000003">
    <property type="entry name" value="Bromodomain-containing protein 2"/>
    <property type="match status" value="1"/>
</dbReference>
<dbReference type="SMART" id="SM00297">
    <property type="entry name" value="BROMO"/>
    <property type="match status" value="2"/>
</dbReference>